<keyword evidence="1" id="KW-0812">Transmembrane</keyword>
<accession>A0A854D7G5</accession>
<dbReference type="EMBL" id="MSRR01000034">
    <property type="protein sequence ID" value="OMG31894.1"/>
    <property type="molecule type" value="Genomic_DNA"/>
</dbReference>
<protein>
    <submittedName>
        <fullName evidence="2">Uncharacterized protein</fullName>
    </submittedName>
</protein>
<comment type="caution">
    <text evidence="2">The sequence shown here is derived from an EMBL/GenBank/DDBJ whole genome shotgun (WGS) entry which is preliminary data.</text>
</comment>
<feature type="transmembrane region" description="Helical" evidence="1">
    <location>
        <begin position="35"/>
        <end position="54"/>
    </location>
</feature>
<evidence type="ECO:0000256" key="1">
    <source>
        <dbReference type="SAM" id="Phobius"/>
    </source>
</evidence>
<name>A0A854D7G5_ACTNA</name>
<evidence type="ECO:0000313" key="3">
    <source>
        <dbReference type="Proteomes" id="UP000187035"/>
    </source>
</evidence>
<proteinExistence type="predicted"/>
<evidence type="ECO:0000313" key="2">
    <source>
        <dbReference type="EMBL" id="OMG31894.1"/>
    </source>
</evidence>
<reference evidence="2 3" key="1">
    <citation type="submission" date="2016-12" db="EMBL/GenBank/DDBJ databases">
        <title>Genomic comparison of strains in the 'Actinomyces naeslundii' group.</title>
        <authorList>
            <person name="Mughal S.R."/>
            <person name="Do T."/>
            <person name="Gilbert S.C."/>
            <person name="Witherden E.A."/>
            <person name="Didelot X."/>
            <person name="Beighton D."/>
        </authorList>
    </citation>
    <scope>NUCLEOTIDE SEQUENCE [LARGE SCALE GENOMIC DNA]</scope>
    <source>
        <strain evidence="2 3">NCTC 10301</strain>
    </source>
</reference>
<organism evidence="2 3">
    <name type="scientific">Actinomyces naeslundii</name>
    <dbReference type="NCBI Taxonomy" id="1655"/>
    <lineage>
        <taxon>Bacteria</taxon>
        <taxon>Bacillati</taxon>
        <taxon>Actinomycetota</taxon>
        <taxon>Actinomycetes</taxon>
        <taxon>Actinomycetales</taxon>
        <taxon>Actinomycetaceae</taxon>
        <taxon>Actinomyces</taxon>
    </lineage>
</organism>
<dbReference type="AlphaFoldDB" id="A0A854D7G5"/>
<sequence>MWKGRCMTAMDSGYGGPAASRFRPIVRRSSVQEQGIAWGLVAFGIVGLVLGAVFARYLNYRAVLICLGASALCFLMGYLTLRPRTVFDRSGIHSRTVWRSYDVPWPASRSDFAVGRYARSTLRRLSGSGPGAYATVYSNGDEVELGGMTTCAMTEVRARQLMEVELDRIWMWAMSWELVPPENAEGTPAGVG</sequence>
<feature type="transmembrane region" description="Helical" evidence="1">
    <location>
        <begin position="60"/>
        <end position="81"/>
    </location>
</feature>
<dbReference type="Proteomes" id="UP000187035">
    <property type="component" value="Unassembled WGS sequence"/>
</dbReference>
<gene>
    <name evidence="2" type="ORF">BKH33_12815</name>
</gene>
<keyword evidence="1" id="KW-0472">Membrane</keyword>
<keyword evidence="1" id="KW-1133">Transmembrane helix</keyword>